<dbReference type="Proteomes" id="UP000823632">
    <property type="component" value="Unassembled WGS sequence"/>
</dbReference>
<dbReference type="EC" id="3.5.4.16" evidence="2"/>
<dbReference type="PANTHER" id="PTHR36445:SF1">
    <property type="entry name" value="GTP CYCLOHYDROLASE MPTA"/>
    <property type="match status" value="1"/>
</dbReference>
<reference evidence="3" key="2">
    <citation type="journal article" date="2021" name="PeerJ">
        <title>Extensive microbial diversity within the chicken gut microbiome revealed by metagenomics and culture.</title>
        <authorList>
            <person name="Gilroy R."/>
            <person name="Ravi A."/>
            <person name="Getino M."/>
            <person name="Pursley I."/>
            <person name="Horton D.L."/>
            <person name="Alikhan N.F."/>
            <person name="Baker D."/>
            <person name="Gharbi K."/>
            <person name="Hall N."/>
            <person name="Watson M."/>
            <person name="Adriaenssens E.M."/>
            <person name="Foster-Nyarko E."/>
            <person name="Jarju S."/>
            <person name="Secka A."/>
            <person name="Antonio M."/>
            <person name="Oren A."/>
            <person name="Chaudhuri R.R."/>
            <person name="La Ragione R."/>
            <person name="Hildebrand F."/>
            <person name="Pallen M.J."/>
        </authorList>
    </citation>
    <scope>NUCLEOTIDE SEQUENCE</scope>
    <source>
        <strain evidence="3">10192</strain>
    </source>
</reference>
<dbReference type="NCBIfam" id="NF010200">
    <property type="entry name" value="PRK13674.1-1"/>
    <property type="match status" value="1"/>
</dbReference>
<protein>
    <recommendedName>
        <fullName evidence="2">GTP cyclohydrolase FolE2</fullName>
        <ecNumber evidence="2">3.5.4.16</ecNumber>
    </recommendedName>
</protein>
<dbReference type="GO" id="GO:0003934">
    <property type="term" value="F:GTP cyclohydrolase I activity"/>
    <property type="evidence" value="ECO:0007669"/>
    <property type="project" value="UniProtKB-UniRule"/>
</dbReference>
<reference evidence="3" key="1">
    <citation type="submission" date="2020-10" db="EMBL/GenBank/DDBJ databases">
        <authorList>
            <person name="Gilroy R."/>
        </authorList>
    </citation>
    <scope>NUCLEOTIDE SEQUENCE</scope>
    <source>
        <strain evidence="3">10192</strain>
    </source>
</reference>
<feature type="site" description="May be catalytically important" evidence="2">
    <location>
        <position position="146"/>
    </location>
</feature>
<evidence type="ECO:0000256" key="2">
    <source>
        <dbReference type="HAMAP-Rule" id="MF_01527"/>
    </source>
</evidence>
<comment type="similarity">
    <text evidence="2">Belongs to the GTP cyclohydrolase IV family.</text>
</comment>
<name>A0A9D9DL42_9BACT</name>
<dbReference type="PANTHER" id="PTHR36445">
    <property type="entry name" value="GTP CYCLOHYDROLASE MPTA"/>
    <property type="match status" value="1"/>
</dbReference>
<dbReference type="InterPro" id="IPR003801">
    <property type="entry name" value="GTP_cyclohydrolase_FolE2/MptA"/>
</dbReference>
<dbReference type="GO" id="GO:0046654">
    <property type="term" value="P:tetrahydrofolate biosynthetic process"/>
    <property type="evidence" value="ECO:0007669"/>
    <property type="project" value="UniProtKB-UniRule"/>
</dbReference>
<evidence type="ECO:0000313" key="3">
    <source>
        <dbReference type="EMBL" id="MBO8429759.1"/>
    </source>
</evidence>
<comment type="caution">
    <text evidence="3">The sequence shown here is derived from an EMBL/GenBank/DDBJ whole genome shotgun (WGS) entry which is preliminary data.</text>
</comment>
<comment type="catalytic activity">
    <reaction evidence="2">
        <text>GTP + H2O = 7,8-dihydroneopterin 3'-triphosphate + formate + H(+)</text>
        <dbReference type="Rhea" id="RHEA:17473"/>
        <dbReference type="ChEBI" id="CHEBI:15377"/>
        <dbReference type="ChEBI" id="CHEBI:15378"/>
        <dbReference type="ChEBI" id="CHEBI:15740"/>
        <dbReference type="ChEBI" id="CHEBI:37565"/>
        <dbReference type="ChEBI" id="CHEBI:58462"/>
        <dbReference type="EC" id="3.5.4.16"/>
    </reaction>
</comment>
<gene>
    <name evidence="2" type="primary">folE2</name>
    <name evidence="3" type="ORF">IAC76_00055</name>
</gene>
<sequence length="259" mass="29940">MKDIQNLKDTRNVDIQKVGIKHLELPLIIQRKNKSNQVVSGKAKVNVSLPKDYKGTHMSRFVEVLNEWQNKNLLGVDIKGCLEKIIEHLNAQSGEVQFKFKYFIEKKSPVTKLPAQMGYDCSFEGKIDENGYKFILGVKVPVTTLCPCSKEISDNGAHNQRAFITVKVSYDEDKHIWLEDLIELIESCASCPVYPLLKREDEKYVTEKAWDNPKFVEDVLRDVVVKLREHEIVKEFEVECEAFESIHNHSAWAYQKEIK</sequence>
<dbReference type="Pfam" id="PF02649">
    <property type="entry name" value="GCHY-1"/>
    <property type="match status" value="1"/>
</dbReference>
<comment type="function">
    <text evidence="2">Converts GTP to 7,8-dihydroneopterin triphosphate.</text>
</comment>
<organism evidence="3 4">
    <name type="scientific">Candidatus Scatousia excrementipullorum</name>
    <dbReference type="NCBI Taxonomy" id="2840936"/>
    <lineage>
        <taxon>Bacteria</taxon>
        <taxon>Candidatus Scatousia</taxon>
    </lineage>
</organism>
<dbReference type="AlphaFoldDB" id="A0A9D9DL42"/>
<comment type="pathway">
    <text evidence="2">Cofactor biosynthesis; 7,8-dihydroneopterin triphosphate biosynthesis; 7,8-dihydroneopterin triphosphate from GTP: step 1/1.</text>
</comment>
<evidence type="ECO:0000256" key="1">
    <source>
        <dbReference type="ARBA" id="ARBA00022801"/>
    </source>
</evidence>
<dbReference type="Gene3D" id="3.10.270.10">
    <property type="entry name" value="Urate Oxidase"/>
    <property type="match status" value="1"/>
</dbReference>
<evidence type="ECO:0000313" key="4">
    <source>
        <dbReference type="Proteomes" id="UP000823632"/>
    </source>
</evidence>
<proteinExistence type="inferred from homology"/>
<keyword evidence="1 2" id="KW-0378">Hydrolase</keyword>
<dbReference type="EMBL" id="JADIND010000002">
    <property type="protein sequence ID" value="MBO8429759.1"/>
    <property type="molecule type" value="Genomic_DNA"/>
</dbReference>
<accession>A0A9D9DL42</accession>
<dbReference type="InterPro" id="IPR022838">
    <property type="entry name" value="GTP_cyclohydrolase_FolE2"/>
</dbReference>
<dbReference type="HAMAP" id="MF_01527_B">
    <property type="entry name" value="GTP_cyclohydrol_B"/>
    <property type="match status" value="1"/>
</dbReference>